<dbReference type="GO" id="GO:0009002">
    <property type="term" value="F:serine-type D-Ala-D-Ala carboxypeptidase activity"/>
    <property type="evidence" value="ECO:0007669"/>
    <property type="project" value="UniProtKB-EC"/>
</dbReference>
<dbReference type="Pfam" id="PF00768">
    <property type="entry name" value="Peptidase_S11"/>
    <property type="match status" value="1"/>
</dbReference>
<dbReference type="InterPro" id="IPR015956">
    <property type="entry name" value="Peniciliin-bd_prot_C_sf"/>
</dbReference>
<dbReference type="PANTHER" id="PTHR21581">
    <property type="entry name" value="D-ALANYL-D-ALANINE CARBOXYPEPTIDASE"/>
    <property type="match status" value="1"/>
</dbReference>
<evidence type="ECO:0000259" key="16">
    <source>
        <dbReference type="Pfam" id="PF00768"/>
    </source>
</evidence>
<evidence type="ECO:0000256" key="2">
    <source>
        <dbReference type="ARBA" id="ARBA00004752"/>
    </source>
</evidence>
<feature type="binding site" evidence="14">
    <location>
        <position position="234"/>
    </location>
    <ligand>
        <name>substrate</name>
    </ligand>
</feature>
<keyword evidence="10" id="KW-0573">Peptidoglycan synthesis</keyword>
<dbReference type="EC" id="3.4.16.4" evidence="4"/>
<dbReference type="Proteomes" id="UP000616608">
    <property type="component" value="Unassembled WGS sequence"/>
</dbReference>
<protein>
    <recommendedName>
        <fullName evidence="4">serine-type D-Ala-D-Ala carboxypeptidase</fullName>
        <ecNumber evidence="4">3.4.16.4</ecNumber>
    </recommendedName>
</protein>
<evidence type="ECO:0000256" key="3">
    <source>
        <dbReference type="ARBA" id="ARBA00007164"/>
    </source>
</evidence>
<keyword evidence="9" id="KW-0133">Cell shape</keyword>
<dbReference type="AlphaFoldDB" id="A0A917GAB6"/>
<sequence>MFSTMPPVQAAETFSVNADGAILIDAETGQILHQQNADAALGLASVSKLMTVFIVLDHIRSGELKWDDTYKVSKRVHELSTDMSLGNVALVEGREYTIRELYESILIFSANASTVGLTEKIAGSEEAFMPYIKKKAKELDLQQINFVNATGLNNVDLQGQHLPGTGPSDENVMSTKDVAKIAYHMIQTYPEVLDITKQPRKVFGAGTENMVEMTSWNYMLPGYLYEYEGVDGLKTGNTTFAGQCFVGTVQRDGIRYIGVVLNARDKDNNSTYDGRFGTMKELFDYAFTTFNKTTKADKDTVTQVKVDGKEAKVKLATALPFYEDKHANTKIKVVATANQHKGKIKEGDIVGTAHLAYADGKEITYLAQPPQVDLVATDNVHAANKTKAAAEGAGNFFSRVWKTISNFVSNIF</sequence>
<dbReference type="InterPro" id="IPR018044">
    <property type="entry name" value="Peptidase_S11"/>
</dbReference>
<dbReference type="PRINTS" id="PR00725">
    <property type="entry name" value="DADACBPTASE1"/>
</dbReference>
<evidence type="ECO:0000256" key="10">
    <source>
        <dbReference type="ARBA" id="ARBA00022984"/>
    </source>
</evidence>
<comment type="catalytic activity">
    <reaction evidence="12">
        <text>Preferential cleavage: (Ac)2-L-Lys-D-Ala-|-D-Ala. Also transpeptidation of peptidyl-alanyl moieties that are N-acyl substituents of D-alanine.</text>
        <dbReference type="EC" id="3.4.16.4"/>
    </reaction>
</comment>
<dbReference type="PANTHER" id="PTHR21581:SF11">
    <property type="entry name" value="D-ALANYL-D-ALANINE CARBOXYPEPTIDASE DACA"/>
    <property type="match status" value="1"/>
</dbReference>
<evidence type="ECO:0000256" key="6">
    <source>
        <dbReference type="ARBA" id="ARBA00022670"/>
    </source>
</evidence>
<evidence type="ECO:0000259" key="17">
    <source>
        <dbReference type="Pfam" id="PF07943"/>
    </source>
</evidence>
<feature type="active site" evidence="13">
    <location>
        <position position="109"/>
    </location>
</feature>
<dbReference type="SUPFAM" id="SSF56601">
    <property type="entry name" value="beta-lactamase/transpeptidase-like"/>
    <property type="match status" value="1"/>
</dbReference>
<comment type="pathway">
    <text evidence="2">Cell wall biogenesis; peptidoglycan biosynthesis.</text>
</comment>
<reference evidence="18" key="1">
    <citation type="journal article" date="2014" name="Int. J. Syst. Evol. Microbiol.">
        <title>Complete genome sequence of Corynebacterium casei LMG S-19264T (=DSM 44701T), isolated from a smear-ripened cheese.</title>
        <authorList>
            <consortium name="US DOE Joint Genome Institute (JGI-PGF)"/>
            <person name="Walter F."/>
            <person name="Albersmeier A."/>
            <person name="Kalinowski J."/>
            <person name="Ruckert C."/>
        </authorList>
    </citation>
    <scope>NUCLEOTIDE SEQUENCE</scope>
    <source>
        <strain evidence="18">CGMCC 1.15760</strain>
    </source>
</reference>
<comment type="similarity">
    <text evidence="3 15">Belongs to the peptidase S11 family.</text>
</comment>
<evidence type="ECO:0000256" key="9">
    <source>
        <dbReference type="ARBA" id="ARBA00022960"/>
    </source>
</evidence>
<dbReference type="SUPFAM" id="SSF69189">
    <property type="entry name" value="Penicillin-binding protein associated domain"/>
    <property type="match status" value="1"/>
</dbReference>
<evidence type="ECO:0000256" key="15">
    <source>
        <dbReference type="RuleBase" id="RU004016"/>
    </source>
</evidence>
<keyword evidence="11" id="KW-0961">Cell wall biogenesis/degradation</keyword>
<evidence type="ECO:0000256" key="4">
    <source>
        <dbReference type="ARBA" id="ARBA00012448"/>
    </source>
</evidence>
<evidence type="ECO:0000256" key="7">
    <source>
        <dbReference type="ARBA" id="ARBA00022729"/>
    </source>
</evidence>
<keyword evidence="5 18" id="KW-0121">Carboxypeptidase</keyword>
<reference evidence="18" key="2">
    <citation type="submission" date="2020-09" db="EMBL/GenBank/DDBJ databases">
        <authorList>
            <person name="Sun Q."/>
            <person name="Zhou Y."/>
        </authorList>
    </citation>
    <scope>NUCLEOTIDE SEQUENCE</scope>
    <source>
        <strain evidence="18">CGMCC 1.15760</strain>
    </source>
</reference>
<gene>
    <name evidence="18" type="primary">dacA</name>
    <name evidence="18" type="ORF">GCM10007425_30450</name>
</gene>
<dbReference type="InterPro" id="IPR012907">
    <property type="entry name" value="Peptidase_S11_C"/>
</dbReference>
<comment type="caution">
    <text evidence="18">The sequence shown here is derived from an EMBL/GenBank/DDBJ whole genome shotgun (WGS) entry which is preliminary data.</text>
</comment>
<evidence type="ECO:0000313" key="19">
    <source>
        <dbReference type="Proteomes" id="UP000616608"/>
    </source>
</evidence>
<dbReference type="GO" id="GO:0006508">
    <property type="term" value="P:proteolysis"/>
    <property type="evidence" value="ECO:0007669"/>
    <property type="project" value="UniProtKB-KW"/>
</dbReference>
<evidence type="ECO:0000256" key="14">
    <source>
        <dbReference type="PIRSR" id="PIRSR618044-2"/>
    </source>
</evidence>
<dbReference type="GO" id="GO:0009252">
    <property type="term" value="P:peptidoglycan biosynthetic process"/>
    <property type="evidence" value="ECO:0007669"/>
    <property type="project" value="UniProtKB-KW"/>
</dbReference>
<evidence type="ECO:0000256" key="13">
    <source>
        <dbReference type="PIRSR" id="PIRSR618044-1"/>
    </source>
</evidence>
<dbReference type="GO" id="GO:0071555">
    <property type="term" value="P:cell wall organization"/>
    <property type="evidence" value="ECO:0007669"/>
    <property type="project" value="UniProtKB-KW"/>
</dbReference>
<feature type="domain" description="Peptidase S11 D-alanyl-D-alanine carboxypeptidase A N-terminal" evidence="16">
    <location>
        <begin position="10"/>
        <end position="264"/>
    </location>
</feature>
<accession>A0A917GAB6</accession>
<comment type="function">
    <text evidence="1">Removes C-terminal D-alanyl residues from sugar-peptide cell wall precursors.</text>
</comment>
<evidence type="ECO:0000256" key="12">
    <source>
        <dbReference type="ARBA" id="ARBA00034000"/>
    </source>
</evidence>
<keyword evidence="6" id="KW-0645">Protease</keyword>
<evidence type="ECO:0000313" key="18">
    <source>
        <dbReference type="EMBL" id="GGG33658.1"/>
    </source>
</evidence>
<evidence type="ECO:0000256" key="8">
    <source>
        <dbReference type="ARBA" id="ARBA00022801"/>
    </source>
</evidence>
<keyword evidence="19" id="KW-1185">Reference proteome</keyword>
<evidence type="ECO:0000256" key="5">
    <source>
        <dbReference type="ARBA" id="ARBA00022645"/>
    </source>
</evidence>
<feature type="active site" description="Acyl-ester intermediate" evidence="13">
    <location>
        <position position="45"/>
    </location>
</feature>
<name>A0A917GAB6_9BACI</name>
<dbReference type="InterPro" id="IPR012338">
    <property type="entry name" value="Beta-lactam/transpept-like"/>
</dbReference>
<feature type="active site" description="Proton acceptor" evidence="13">
    <location>
        <position position="48"/>
    </location>
</feature>
<proteinExistence type="inferred from homology"/>
<dbReference type="Gene3D" id="3.40.710.10">
    <property type="entry name" value="DD-peptidase/beta-lactamase superfamily"/>
    <property type="match status" value="1"/>
</dbReference>
<dbReference type="GO" id="GO:0008360">
    <property type="term" value="P:regulation of cell shape"/>
    <property type="evidence" value="ECO:0007669"/>
    <property type="project" value="UniProtKB-KW"/>
</dbReference>
<feature type="domain" description="Peptidase S11 D-Ala-D-Ala carboxypeptidase A C-terminal" evidence="17">
    <location>
        <begin position="295"/>
        <end position="381"/>
    </location>
</feature>
<keyword evidence="7" id="KW-0732">Signal</keyword>
<evidence type="ECO:0000256" key="11">
    <source>
        <dbReference type="ARBA" id="ARBA00023316"/>
    </source>
</evidence>
<dbReference type="InterPro" id="IPR001967">
    <property type="entry name" value="Peptidase_S11_N"/>
</dbReference>
<dbReference type="Pfam" id="PF07943">
    <property type="entry name" value="PBP5_C"/>
    <property type="match status" value="1"/>
</dbReference>
<organism evidence="18 19">
    <name type="scientific">Lysinibacillus alkalisoli</name>
    <dbReference type="NCBI Taxonomy" id="1911548"/>
    <lineage>
        <taxon>Bacteria</taxon>
        <taxon>Bacillati</taxon>
        <taxon>Bacillota</taxon>
        <taxon>Bacilli</taxon>
        <taxon>Bacillales</taxon>
        <taxon>Bacillaceae</taxon>
        <taxon>Lysinibacillus</taxon>
    </lineage>
</organism>
<evidence type="ECO:0000256" key="1">
    <source>
        <dbReference type="ARBA" id="ARBA00003217"/>
    </source>
</evidence>
<keyword evidence="8" id="KW-0378">Hydrolase</keyword>
<dbReference type="EMBL" id="BMJT01000015">
    <property type="protein sequence ID" value="GGG33658.1"/>
    <property type="molecule type" value="Genomic_DNA"/>
</dbReference>